<reference evidence="2" key="1">
    <citation type="submission" date="2021-01" db="EMBL/GenBank/DDBJ databases">
        <authorList>
            <person name="Corre E."/>
            <person name="Pelletier E."/>
            <person name="Niang G."/>
            <person name="Scheremetjew M."/>
            <person name="Finn R."/>
            <person name="Kale V."/>
            <person name="Holt S."/>
            <person name="Cochrane G."/>
            <person name="Meng A."/>
            <person name="Brown T."/>
            <person name="Cohen L."/>
        </authorList>
    </citation>
    <scope>NUCLEOTIDE SEQUENCE</scope>
    <source>
        <strain evidence="2">UTEX LB 985</strain>
    </source>
</reference>
<name>A0A7S2NR00_9EUKA</name>
<organism evidence="2">
    <name type="scientific">Haptolina brevifila</name>
    <dbReference type="NCBI Taxonomy" id="156173"/>
    <lineage>
        <taxon>Eukaryota</taxon>
        <taxon>Haptista</taxon>
        <taxon>Haptophyta</taxon>
        <taxon>Prymnesiophyceae</taxon>
        <taxon>Prymnesiales</taxon>
        <taxon>Prymnesiaceae</taxon>
        <taxon>Haptolina</taxon>
    </lineage>
</organism>
<dbReference type="AlphaFoldDB" id="A0A7S2NR00"/>
<evidence type="ECO:0000313" key="2">
    <source>
        <dbReference type="EMBL" id="CAD9553317.1"/>
    </source>
</evidence>
<accession>A0A7S2NR00</accession>
<proteinExistence type="predicted"/>
<gene>
    <name evidence="2" type="ORF">CBRE1094_LOCUS46312</name>
</gene>
<feature type="transmembrane region" description="Helical" evidence="1">
    <location>
        <begin position="64"/>
        <end position="86"/>
    </location>
</feature>
<protein>
    <submittedName>
        <fullName evidence="2">Uncharacterized protein</fullName>
    </submittedName>
</protein>
<sequence>MLHDHWAGPHDEARLWPTVQEELIEEYAAALRRTFADAREALHAAGATLPDKPHWLGQVRYRRCAIYFAVLGVGVSFALHSAWAGLATPTPNPLKHVDLFDQ</sequence>
<keyword evidence="1" id="KW-1133">Transmembrane helix</keyword>
<keyword evidence="1" id="KW-0812">Transmembrane</keyword>
<dbReference type="EMBL" id="HBGU01084887">
    <property type="protein sequence ID" value="CAD9553317.1"/>
    <property type="molecule type" value="Transcribed_RNA"/>
</dbReference>
<evidence type="ECO:0000256" key="1">
    <source>
        <dbReference type="SAM" id="Phobius"/>
    </source>
</evidence>
<keyword evidence="1" id="KW-0472">Membrane</keyword>